<proteinExistence type="predicted"/>
<protein>
    <submittedName>
        <fullName evidence="1">Uncharacterized protein</fullName>
    </submittedName>
</protein>
<comment type="caution">
    <text evidence="1">The sequence shown here is derived from an EMBL/GenBank/DDBJ whole genome shotgun (WGS) entry which is preliminary data.</text>
</comment>
<keyword evidence="2" id="KW-1185">Reference proteome</keyword>
<evidence type="ECO:0000313" key="1">
    <source>
        <dbReference type="EMBL" id="KAF3842637.1"/>
    </source>
</evidence>
<name>A0A7J5Y1S6_DISMA</name>
<accession>A0A7J5Y1S6</accession>
<evidence type="ECO:0000313" key="2">
    <source>
        <dbReference type="Proteomes" id="UP000518266"/>
    </source>
</evidence>
<sequence length="167" mass="18592">MDKSLRRQQNMSALPRALSSRFTKNSAEMPASWRRRAALVISCALPMAPPTKKTATFLMRKPLRTLLKVFWATKLMAVSKLRCFRVCGICSPSMRSSSARFFIASAKRTSVVTSSLYMVTATRAPLGQLLSEMVMSRTRRRTVSRMLLKTGLPTPSEISRTKASSVG</sequence>
<reference evidence="1 2" key="1">
    <citation type="submission" date="2020-03" db="EMBL/GenBank/DDBJ databases">
        <title>Dissostichus mawsoni Genome sequencing and assembly.</title>
        <authorList>
            <person name="Park H."/>
        </authorList>
    </citation>
    <scope>NUCLEOTIDE SEQUENCE [LARGE SCALE GENOMIC DNA]</scope>
    <source>
        <strain evidence="1">DM0001</strain>
        <tissue evidence="1">Muscle</tissue>
    </source>
</reference>
<dbReference type="Proteomes" id="UP000518266">
    <property type="component" value="Unassembled WGS sequence"/>
</dbReference>
<gene>
    <name evidence="1" type="ORF">F7725_001486</name>
</gene>
<organism evidence="1 2">
    <name type="scientific">Dissostichus mawsoni</name>
    <name type="common">Antarctic cod</name>
    <dbReference type="NCBI Taxonomy" id="36200"/>
    <lineage>
        <taxon>Eukaryota</taxon>
        <taxon>Metazoa</taxon>
        <taxon>Chordata</taxon>
        <taxon>Craniata</taxon>
        <taxon>Vertebrata</taxon>
        <taxon>Euteleostomi</taxon>
        <taxon>Actinopterygii</taxon>
        <taxon>Neopterygii</taxon>
        <taxon>Teleostei</taxon>
        <taxon>Neoteleostei</taxon>
        <taxon>Acanthomorphata</taxon>
        <taxon>Eupercaria</taxon>
        <taxon>Perciformes</taxon>
        <taxon>Notothenioidei</taxon>
        <taxon>Nototheniidae</taxon>
        <taxon>Dissostichus</taxon>
    </lineage>
</organism>
<dbReference type="AlphaFoldDB" id="A0A7J5Y1S6"/>
<dbReference type="EMBL" id="JAAKFY010000018">
    <property type="protein sequence ID" value="KAF3842637.1"/>
    <property type="molecule type" value="Genomic_DNA"/>
</dbReference>